<dbReference type="PANTHER" id="PTHR13696:SF52">
    <property type="entry name" value="PARA FAMILY PROTEIN CT_582"/>
    <property type="match status" value="1"/>
</dbReference>
<feature type="compositionally biased region" description="Polar residues" evidence="3">
    <location>
        <begin position="1"/>
        <end position="13"/>
    </location>
</feature>
<dbReference type="InterPro" id="IPR050678">
    <property type="entry name" value="DNA_Partitioning_ATPase"/>
</dbReference>
<dbReference type="InterPro" id="IPR027417">
    <property type="entry name" value="P-loop_NTPase"/>
</dbReference>
<comment type="caution">
    <text evidence="5">The sequence shown here is derived from an EMBL/GenBank/DDBJ whole genome shotgun (WGS) entry which is preliminary data.</text>
</comment>
<dbReference type="Gene3D" id="3.40.50.300">
    <property type="entry name" value="P-loop containing nucleotide triphosphate hydrolases"/>
    <property type="match status" value="1"/>
</dbReference>
<dbReference type="EMBL" id="NEWD01000022">
    <property type="protein sequence ID" value="OXN00072.1"/>
    <property type="molecule type" value="Genomic_DNA"/>
</dbReference>
<comment type="function">
    <text evidence="2">May play a role in septum formation.</text>
</comment>
<reference evidence="5 6" key="1">
    <citation type="submission" date="2017-05" db="EMBL/GenBank/DDBJ databases">
        <title>Bifidobacterium vansinderenii sp. nov.</title>
        <authorList>
            <person name="Lugli G.A."/>
            <person name="Duranti S."/>
            <person name="Mangifesta M."/>
        </authorList>
    </citation>
    <scope>NUCLEOTIDE SEQUENCE [LARGE SCALE GENOMIC DNA]</scope>
    <source>
        <strain evidence="5 6">Tam10B</strain>
    </source>
</reference>
<evidence type="ECO:0000313" key="5">
    <source>
        <dbReference type="EMBL" id="OXN00072.1"/>
    </source>
</evidence>
<evidence type="ECO:0000256" key="3">
    <source>
        <dbReference type="SAM" id="MobiDB-lite"/>
    </source>
</evidence>
<dbReference type="CDD" id="cd02042">
    <property type="entry name" value="ParAB_family"/>
    <property type="match status" value="1"/>
</dbReference>
<evidence type="ECO:0000256" key="1">
    <source>
        <dbReference type="ARBA" id="ARBA00006976"/>
    </source>
</evidence>
<dbReference type="OrthoDB" id="9815116at2"/>
<dbReference type="Pfam" id="PF13614">
    <property type="entry name" value="AAA_31"/>
    <property type="match status" value="1"/>
</dbReference>
<proteinExistence type="inferred from homology"/>
<gene>
    <name evidence="5" type="ORF">Tam10B_1645</name>
</gene>
<protein>
    <submittedName>
        <fullName evidence="5">Chromosome partitioning protein</fullName>
    </submittedName>
</protein>
<evidence type="ECO:0000259" key="4">
    <source>
        <dbReference type="Pfam" id="PF13614"/>
    </source>
</evidence>
<feature type="region of interest" description="Disordered" evidence="3">
    <location>
        <begin position="1"/>
        <end position="23"/>
    </location>
</feature>
<dbReference type="SUPFAM" id="SSF52540">
    <property type="entry name" value="P-loop containing nucleoside triphosphate hydrolases"/>
    <property type="match status" value="1"/>
</dbReference>
<comment type="similarity">
    <text evidence="1">Belongs to the ParA family.</text>
</comment>
<feature type="domain" description="AAA" evidence="4">
    <location>
        <begin position="65"/>
        <end position="244"/>
    </location>
</feature>
<dbReference type="InterPro" id="IPR025669">
    <property type="entry name" value="AAA_dom"/>
</dbReference>
<dbReference type="FunFam" id="3.40.50.300:FF:000285">
    <property type="entry name" value="Sporulation initiation inhibitor Soj"/>
    <property type="match status" value="1"/>
</dbReference>
<dbReference type="RefSeq" id="WP_093960788.1">
    <property type="nucleotide sequence ID" value="NZ_NEWD01000022.1"/>
</dbReference>
<dbReference type="AlphaFoldDB" id="A0A229VWU4"/>
<evidence type="ECO:0000256" key="2">
    <source>
        <dbReference type="ARBA" id="ARBA00059092"/>
    </source>
</evidence>
<organism evidence="5 6">
    <name type="scientific">Bifidobacterium vansinderenii</name>
    <dbReference type="NCBI Taxonomy" id="1984871"/>
    <lineage>
        <taxon>Bacteria</taxon>
        <taxon>Bacillati</taxon>
        <taxon>Actinomycetota</taxon>
        <taxon>Actinomycetes</taxon>
        <taxon>Bifidobacteriales</taxon>
        <taxon>Bifidobacteriaceae</taxon>
        <taxon>Bifidobacterium</taxon>
    </lineage>
</organism>
<dbReference type="Proteomes" id="UP000215433">
    <property type="component" value="Unassembled WGS sequence"/>
</dbReference>
<evidence type="ECO:0000313" key="6">
    <source>
        <dbReference type="Proteomes" id="UP000215433"/>
    </source>
</evidence>
<dbReference type="PANTHER" id="PTHR13696">
    <property type="entry name" value="P-LOOP CONTAINING NUCLEOSIDE TRIPHOSPHATE HYDROLASE"/>
    <property type="match status" value="1"/>
</dbReference>
<sequence>MANVSRETTQADGQEQGEHIESTTDVLSRIFNDGSSSSMGSQLVDLARRRQQLSEAQYPKPSETRVIAVANQKGGVGKTTTVVNLAAALADSGSRVLVVDMDPQGNASTAFGAEHSSGSPSVYDVLEGRLDINDVKQPCEDFPTLEIVPSTIDLSGAELEIANLENRTFLLRDSIVEYLKNTGDHYDYVFIDCAPSLGLLVLNALCAAHEVLIPIQAEYYALEGLGQLLKTIGLVQGTVNRNLIISTMLITMFDRRTILSQDVYDEVKEHYPDIVLDTTIPRAVKIAEAPSFNKSVIAYDANGAGAVAYREAALEIAKRSERVLKTIAARRNGD</sequence>
<accession>A0A229VWU4</accession>
<name>A0A229VWU4_9BIFI</name>
<keyword evidence="6" id="KW-1185">Reference proteome</keyword>